<evidence type="ECO:0000256" key="1">
    <source>
        <dbReference type="ARBA" id="ARBA00023125"/>
    </source>
</evidence>
<dbReference type="RefSeq" id="WP_183322257.1">
    <property type="nucleotide sequence ID" value="NZ_JACHVQ010000003.1"/>
</dbReference>
<dbReference type="InterPro" id="IPR001647">
    <property type="entry name" value="HTH_TetR"/>
</dbReference>
<dbReference type="PRINTS" id="PR00455">
    <property type="entry name" value="HTHTETR"/>
</dbReference>
<proteinExistence type="predicted"/>
<evidence type="ECO:0000256" key="2">
    <source>
        <dbReference type="PROSITE-ProRule" id="PRU00335"/>
    </source>
</evidence>
<dbReference type="PANTHER" id="PTHR43479:SF11">
    <property type="entry name" value="ACREF_ENVCD OPERON REPRESSOR-RELATED"/>
    <property type="match status" value="1"/>
</dbReference>
<evidence type="ECO:0000313" key="6">
    <source>
        <dbReference type="Proteomes" id="UP000559182"/>
    </source>
</evidence>
<dbReference type="GO" id="GO:0003677">
    <property type="term" value="F:DNA binding"/>
    <property type="evidence" value="ECO:0007669"/>
    <property type="project" value="UniProtKB-UniRule"/>
</dbReference>
<dbReference type="InterPro" id="IPR050624">
    <property type="entry name" value="HTH-type_Tx_Regulator"/>
</dbReference>
<feature type="domain" description="HTH tetR-type" evidence="4">
    <location>
        <begin position="71"/>
        <end position="131"/>
    </location>
</feature>
<dbReference type="SUPFAM" id="SSF48498">
    <property type="entry name" value="Tetracyclin repressor-like, C-terminal domain"/>
    <property type="match status" value="1"/>
</dbReference>
<evidence type="ECO:0000256" key="3">
    <source>
        <dbReference type="SAM" id="MobiDB-lite"/>
    </source>
</evidence>
<dbReference type="Proteomes" id="UP000559182">
    <property type="component" value="Unassembled WGS sequence"/>
</dbReference>
<evidence type="ECO:0000313" key="5">
    <source>
        <dbReference type="EMBL" id="MBB2893831.1"/>
    </source>
</evidence>
<keyword evidence="1 2" id="KW-0238">DNA-binding</keyword>
<dbReference type="Gene3D" id="1.10.357.10">
    <property type="entry name" value="Tetracycline Repressor, domain 2"/>
    <property type="match status" value="1"/>
</dbReference>
<feature type="region of interest" description="Disordered" evidence="3">
    <location>
        <begin position="1"/>
        <end position="72"/>
    </location>
</feature>
<dbReference type="Pfam" id="PF00440">
    <property type="entry name" value="TetR_N"/>
    <property type="match status" value="1"/>
</dbReference>
<reference evidence="5 6" key="1">
    <citation type="submission" date="2020-08" db="EMBL/GenBank/DDBJ databases">
        <title>Sequencing the genomes of 1000 actinobacteria strains.</title>
        <authorList>
            <person name="Klenk H.-P."/>
        </authorList>
    </citation>
    <scope>NUCLEOTIDE SEQUENCE [LARGE SCALE GENOMIC DNA]</scope>
    <source>
        <strain evidence="5 6">DSM 105369</strain>
    </source>
</reference>
<gene>
    <name evidence="5" type="ORF">FHU39_003862</name>
</gene>
<dbReference type="Gene3D" id="1.10.10.60">
    <property type="entry name" value="Homeodomain-like"/>
    <property type="match status" value="1"/>
</dbReference>
<sequence length="274" mass="30253">MATAKKSSTAKRTSAATTKAAAAKKTAAAPKPAKKAAAAKKRAAAPRPVRVTPVRKLSDSSQAEPGTKRGRATRERLLAAALVVFERKGFLETNVSDICKEAGAAHGTFYIYFKSKEDVWYVLVDRSATKRQAVTTAPAEIGGTAYERFAYTLQNYFHDILEHPAWTRTQEQAATIDDKTRIHRLEIRRVFRNRILHGIERLQDAGLADPGAHAEIVAEAIVSMLHNFAYMNIVLADKPKYDIDEVVETMAMIWARSIGLDVEHLPARQRDAAV</sequence>
<name>A0A839NGP1_9MICO</name>
<dbReference type="PANTHER" id="PTHR43479">
    <property type="entry name" value="ACREF/ENVCD OPERON REPRESSOR-RELATED"/>
    <property type="match status" value="1"/>
</dbReference>
<accession>A0A839NGP1</accession>
<organism evidence="5 6">
    <name type="scientific">Flexivirga oryzae</name>
    <dbReference type="NCBI Taxonomy" id="1794944"/>
    <lineage>
        <taxon>Bacteria</taxon>
        <taxon>Bacillati</taxon>
        <taxon>Actinomycetota</taxon>
        <taxon>Actinomycetes</taxon>
        <taxon>Micrococcales</taxon>
        <taxon>Dermacoccaceae</taxon>
        <taxon>Flexivirga</taxon>
    </lineage>
</organism>
<dbReference type="InterPro" id="IPR009057">
    <property type="entry name" value="Homeodomain-like_sf"/>
</dbReference>
<dbReference type="PROSITE" id="PS50977">
    <property type="entry name" value="HTH_TETR_2"/>
    <property type="match status" value="1"/>
</dbReference>
<dbReference type="AlphaFoldDB" id="A0A839NGP1"/>
<dbReference type="InterPro" id="IPR036271">
    <property type="entry name" value="Tet_transcr_reg_TetR-rel_C_sf"/>
</dbReference>
<feature type="DNA-binding region" description="H-T-H motif" evidence="2">
    <location>
        <begin position="94"/>
        <end position="113"/>
    </location>
</feature>
<dbReference type="SUPFAM" id="SSF46689">
    <property type="entry name" value="Homeodomain-like"/>
    <property type="match status" value="1"/>
</dbReference>
<evidence type="ECO:0000259" key="4">
    <source>
        <dbReference type="PROSITE" id="PS50977"/>
    </source>
</evidence>
<protein>
    <submittedName>
        <fullName evidence="5">AcrR family transcriptional regulator</fullName>
    </submittedName>
</protein>
<feature type="compositionally biased region" description="Low complexity" evidence="3">
    <location>
        <begin position="1"/>
        <end position="31"/>
    </location>
</feature>
<keyword evidence="6" id="KW-1185">Reference proteome</keyword>
<dbReference type="EMBL" id="JACHVQ010000003">
    <property type="protein sequence ID" value="MBB2893831.1"/>
    <property type="molecule type" value="Genomic_DNA"/>
</dbReference>
<feature type="compositionally biased region" description="Basic residues" evidence="3">
    <location>
        <begin position="32"/>
        <end position="44"/>
    </location>
</feature>
<feature type="compositionally biased region" description="Low complexity" evidence="3">
    <location>
        <begin position="45"/>
        <end position="55"/>
    </location>
</feature>
<comment type="caution">
    <text evidence="5">The sequence shown here is derived from an EMBL/GenBank/DDBJ whole genome shotgun (WGS) entry which is preliminary data.</text>
</comment>